<dbReference type="PATRIC" id="fig|1432656.3.peg.209"/>
<evidence type="ECO:0000313" key="2">
    <source>
        <dbReference type="Proteomes" id="UP000062043"/>
    </source>
</evidence>
<accession>A0A0X1KN04</accession>
<reference evidence="1 2" key="1">
    <citation type="submission" date="2014-01" db="EMBL/GenBank/DDBJ databases">
        <title>Genome sequencing of Thermococcus guaymasensis.</title>
        <authorList>
            <person name="Zhang X."/>
            <person name="Alvare G."/>
            <person name="Fristensky B."/>
            <person name="Chen L."/>
            <person name="Suen T."/>
            <person name="Chen Q."/>
            <person name="Ma K."/>
        </authorList>
    </citation>
    <scope>NUCLEOTIDE SEQUENCE [LARGE SCALE GENOMIC DNA]</scope>
    <source>
        <strain evidence="1 2">DSM 11113</strain>
    </source>
</reference>
<dbReference type="STRING" id="1432656.X802_01055"/>
<sequence length="84" mass="9815">MSDLKLWKVTVYCEDIAPYEEATIMDILVIAKDFEEAEKLAYQYFERHFDEVNVDNISPVSLKEPRVLGVVSHFAIDDEEDWTT</sequence>
<name>A0A0X1KN04_9EURY</name>
<dbReference type="AlphaFoldDB" id="A0A0X1KN04"/>
<gene>
    <name evidence="1" type="ORF">X802_01055</name>
</gene>
<keyword evidence="2" id="KW-1185">Reference proteome</keyword>
<evidence type="ECO:0000313" key="1">
    <source>
        <dbReference type="EMBL" id="AJC72639.1"/>
    </source>
</evidence>
<dbReference type="Proteomes" id="UP000062043">
    <property type="component" value="Chromosome"/>
</dbReference>
<proteinExistence type="predicted"/>
<organism evidence="1 2">
    <name type="scientific">Thermococcus guaymasensis DSM 11113</name>
    <dbReference type="NCBI Taxonomy" id="1432656"/>
    <lineage>
        <taxon>Archaea</taxon>
        <taxon>Methanobacteriati</taxon>
        <taxon>Methanobacteriota</taxon>
        <taxon>Thermococci</taxon>
        <taxon>Thermococcales</taxon>
        <taxon>Thermococcaceae</taxon>
        <taxon>Thermococcus</taxon>
    </lineage>
</organism>
<protein>
    <submittedName>
        <fullName evidence="1">Uncharacterized protein</fullName>
    </submittedName>
</protein>
<dbReference type="KEGG" id="tgy:X802_01055"/>
<dbReference type="EMBL" id="CP007140">
    <property type="protein sequence ID" value="AJC72639.1"/>
    <property type="molecule type" value="Genomic_DNA"/>
</dbReference>